<keyword evidence="1" id="KW-0732">Signal</keyword>
<proteinExistence type="predicted"/>
<evidence type="ECO:0000313" key="4">
    <source>
        <dbReference type="Proteomes" id="UP001476583"/>
    </source>
</evidence>
<dbReference type="Pfam" id="PF05229">
    <property type="entry name" value="SCPU"/>
    <property type="match status" value="1"/>
</dbReference>
<feature type="domain" description="Spore coat protein U/FanG" evidence="2">
    <location>
        <begin position="24"/>
        <end position="116"/>
    </location>
</feature>
<dbReference type="PANTHER" id="PTHR37089:SF4">
    <property type="entry name" value="EXPORTED PROTEIN"/>
    <property type="match status" value="1"/>
</dbReference>
<gene>
    <name evidence="3" type="ORF">WG219_10620</name>
</gene>
<organism evidence="3 4">
    <name type="scientific">Ectopseudomonas mendocina</name>
    <name type="common">Pseudomonas mendocina</name>
    <dbReference type="NCBI Taxonomy" id="300"/>
    <lineage>
        <taxon>Bacteria</taxon>
        <taxon>Pseudomonadati</taxon>
        <taxon>Pseudomonadota</taxon>
        <taxon>Gammaproteobacteria</taxon>
        <taxon>Pseudomonadales</taxon>
        <taxon>Pseudomonadaceae</taxon>
        <taxon>Ectopseudomonas</taxon>
    </lineage>
</organism>
<evidence type="ECO:0000256" key="1">
    <source>
        <dbReference type="SAM" id="SignalP"/>
    </source>
</evidence>
<keyword evidence="3" id="KW-0946">Virion</keyword>
<evidence type="ECO:0000313" key="3">
    <source>
        <dbReference type="EMBL" id="WXL27870.1"/>
    </source>
</evidence>
<dbReference type="InterPro" id="IPR053167">
    <property type="entry name" value="Spore_coat_component"/>
</dbReference>
<accession>A0ABZ2RLE5</accession>
<protein>
    <submittedName>
        <fullName evidence="3">Spore coat protein U domain-containing protein</fullName>
    </submittedName>
</protein>
<dbReference type="PANTHER" id="PTHR37089">
    <property type="entry name" value="PROTEIN U-RELATED"/>
    <property type="match status" value="1"/>
</dbReference>
<evidence type="ECO:0000259" key="2">
    <source>
        <dbReference type="Pfam" id="PF05229"/>
    </source>
</evidence>
<name>A0ABZ2RLE5_ECTME</name>
<dbReference type="EMBL" id="CP148074">
    <property type="protein sequence ID" value="WXL27870.1"/>
    <property type="molecule type" value="Genomic_DNA"/>
</dbReference>
<dbReference type="InterPro" id="IPR007893">
    <property type="entry name" value="Spore_coat_U/FanG"/>
</dbReference>
<dbReference type="Proteomes" id="UP001476583">
    <property type="component" value="Chromosome"/>
</dbReference>
<reference evidence="3 4" key="1">
    <citation type="submission" date="2024-03" db="EMBL/GenBank/DDBJ databases">
        <title>Complete genome of BD2.</title>
        <authorList>
            <person name="Cao G."/>
        </authorList>
    </citation>
    <scope>NUCLEOTIDE SEQUENCE [LARGE SCALE GENOMIC DNA]</scope>
    <source>
        <strain evidence="3 4">BD2</strain>
    </source>
</reference>
<keyword evidence="4" id="KW-1185">Reference proteome</keyword>
<feature type="chain" id="PRO_5047550631" evidence="1">
    <location>
        <begin position="23"/>
        <end position="128"/>
    </location>
</feature>
<keyword evidence="3" id="KW-0167">Capsid protein</keyword>
<feature type="signal peptide" evidence="1">
    <location>
        <begin position="1"/>
        <end position="22"/>
    </location>
</feature>
<sequence>MGIKSYIVIGWIFFSSASLVFAQTATIDISATILPSCETSSSISGSGNSNFGTINFGEYVSLDNVLTMMSHQGAGSIRVKCMNGQTYTIRLDGGLYGSVTTRRMANVTDSSMTINYMNRPGFRGGRFV</sequence>